<dbReference type="EMBL" id="CP069127">
    <property type="protein sequence ID" value="QRG66053.1"/>
    <property type="molecule type" value="Genomic_DNA"/>
</dbReference>
<protein>
    <submittedName>
        <fullName evidence="1">Uncharacterized protein</fullName>
    </submittedName>
</protein>
<evidence type="ECO:0000313" key="1">
    <source>
        <dbReference type="EMBL" id="QRG66053.1"/>
    </source>
</evidence>
<evidence type="ECO:0000313" key="2">
    <source>
        <dbReference type="Proteomes" id="UP000596248"/>
    </source>
</evidence>
<sequence>MLQFMVEQLNEQLSQHGTLIDVILRSDQSLVEEEEIREIILTFAGAEEEGKPVATIHLFELAEENSCEVEVEVEYAGARTAAHVSQLWEHARMLIPEISLTEKRRYIEPDKPAQEVQVLDYHFVVQEPGTKEEAEAFADTLERFAADLGKLVRLDA</sequence>
<gene>
    <name evidence="1" type="ORF">JNE38_21105</name>
</gene>
<reference evidence="1 2" key="1">
    <citation type="submission" date="2021-01" db="EMBL/GenBank/DDBJ databases">
        <title>Identification of strong promoters based on the transcriptome of Brevibacillus choshinensis.</title>
        <authorList>
            <person name="Yao D."/>
            <person name="Zhang K."/>
            <person name="Wu J."/>
        </authorList>
    </citation>
    <scope>NUCLEOTIDE SEQUENCE [LARGE SCALE GENOMIC DNA]</scope>
    <source>
        <strain evidence="1 2">HPD31-SP3</strain>
    </source>
</reference>
<accession>A0ABX7FJU6</accession>
<proteinExistence type="predicted"/>
<dbReference type="RefSeq" id="WP_203353122.1">
    <property type="nucleotide sequence ID" value="NZ_CP069127.1"/>
</dbReference>
<dbReference type="Proteomes" id="UP000596248">
    <property type="component" value="Chromosome"/>
</dbReference>
<name>A0ABX7FJU6_BRECH</name>
<keyword evidence="2" id="KW-1185">Reference proteome</keyword>
<organism evidence="1 2">
    <name type="scientific">Brevibacillus choshinensis</name>
    <dbReference type="NCBI Taxonomy" id="54911"/>
    <lineage>
        <taxon>Bacteria</taxon>
        <taxon>Bacillati</taxon>
        <taxon>Bacillota</taxon>
        <taxon>Bacilli</taxon>
        <taxon>Bacillales</taxon>
        <taxon>Paenibacillaceae</taxon>
        <taxon>Brevibacillus</taxon>
    </lineage>
</organism>